<evidence type="ECO:0000256" key="2">
    <source>
        <dbReference type="ARBA" id="ARBA00022857"/>
    </source>
</evidence>
<dbReference type="PRINTS" id="PR00080">
    <property type="entry name" value="SDRFAMILY"/>
</dbReference>
<evidence type="ECO:0000256" key="3">
    <source>
        <dbReference type="ARBA" id="ARBA00023002"/>
    </source>
</evidence>
<keyword evidence="3" id="KW-0560">Oxidoreductase</keyword>
<accession>A0AA38RWU0</accession>
<evidence type="ECO:0000256" key="1">
    <source>
        <dbReference type="ARBA" id="ARBA00006484"/>
    </source>
</evidence>
<dbReference type="InterPro" id="IPR002347">
    <property type="entry name" value="SDR_fam"/>
</dbReference>
<keyword evidence="6" id="KW-1185">Reference proteome</keyword>
<dbReference type="InterPro" id="IPR051911">
    <property type="entry name" value="SDR_oxidoreductase"/>
</dbReference>
<comment type="similarity">
    <text evidence="1 4">Belongs to the short-chain dehydrogenases/reductases (SDR) family.</text>
</comment>
<dbReference type="Proteomes" id="UP001174691">
    <property type="component" value="Unassembled WGS sequence"/>
</dbReference>
<dbReference type="Gene3D" id="3.40.50.720">
    <property type="entry name" value="NAD(P)-binding Rossmann-like Domain"/>
    <property type="match status" value="1"/>
</dbReference>
<dbReference type="PANTHER" id="PTHR43976">
    <property type="entry name" value="SHORT CHAIN DEHYDROGENASE"/>
    <property type="match status" value="1"/>
</dbReference>
<dbReference type="PRINTS" id="PR00081">
    <property type="entry name" value="GDHRDH"/>
</dbReference>
<evidence type="ECO:0000313" key="5">
    <source>
        <dbReference type="EMBL" id="KAJ9158173.1"/>
    </source>
</evidence>
<dbReference type="EMBL" id="JANBVN010000040">
    <property type="protein sequence ID" value="KAJ9158173.1"/>
    <property type="molecule type" value="Genomic_DNA"/>
</dbReference>
<dbReference type="PANTHER" id="PTHR43976:SF16">
    <property type="entry name" value="SHORT-CHAIN DEHYDROGENASE_REDUCTASE FAMILY PROTEIN"/>
    <property type="match status" value="1"/>
</dbReference>
<organism evidence="5 6">
    <name type="scientific">Coniochaeta hoffmannii</name>
    <dbReference type="NCBI Taxonomy" id="91930"/>
    <lineage>
        <taxon>Eukaryota</taxon>
        <taxon>Fungi</taxon>
        <taxon>Dikarya</taxon>
        <taxon>Ascomycota</taxon>
        <taxon>Pezizomycotina</taxon>
        <taxon>Sordariomycetes</taxon>
        <taxon>Sordariomycetidae</taxon>
        <taxon>Coniochaetales</taxon>
        <taxon>Coniochaetaceae</taxon>
        <taxon>Coniochaeta</taxon>
    </lineage>
</organism>
<protein>
    <submittedName>
        <fullName evidence="5">NAD(P)-binding protein</fullName>
    </submittedName>
</protein>
<dbReference type="InterPro" id="IPR020904">
    <property type="entry name" value="Sc_DH/Rdtase_CS"/>
</dbReference>
<dbReference type="CDD" id="cd05374">
    <property type="entry name" value="17beta-HSD-like_SDR_c"/>
    <property type="match status" value="1"/>
</dbReference>
<dbReference type="Pfam" id="PF00106">
    <property type="entry name" value="adh_short"/>
    <property type="match status" value="1"/>
</dbReference>
<evidence type="ECO:0000313" key="6">
    <source>
        <dbReference type="Proteomes" id="UP001174691"/>
    </source>
</evidence>
<sequence>MAPLVWLVTGTTSGIGAALIQHIVERGDKVIATGRKAEQRIGHLKCDNLAVLELDICAGRQHVQNQVKKAWGVFGKIDVLVNNAGASAMKSAEEADDAYISNMFNVNLFGQMHVTQAILPFFRGQGSGTIAFTSSSTAWAVLPFMSHYAASKAALTAYVEGLSKEVRQFCIKCVTFESGGFPTHLGQPRDEGQAAFGAPAGGEDPYGALFGEVVGMFGADPMSFMPGDLSKVGPTVVDVVKGEGVAAGKPWPLHVVVGSDSYAHIKQKCEQELQLLESWKEVSFSTDRADHSHTVSAQYMKLVSILD</sequence>
<comment type="caution">
    <text evidence="5">The sequence shown here is derived from an EMBL/GenBank/DDBJ whole genome shotgun (WGS) entry which is preliminary data.</text>
</comment>
<dbReference type="PROSITE" id="PS00061">
    <property type="entry name" value="ADH_SHORT"/>
    <property type="match status" value="1"/>
</dbReference>
<dbReference type="InterPro" id="IPR036291">
    <property type="entry name" value="NAD(P)-bd_dom_sf"/>
</dbReference>
<name>A0AA38RWU0_9PEZI</name>
<dbReference type="GO" id="GO:0016491">
    <property type="term" value="F:oxidoreductase activity"/>
    <property type="evidence" value="ECO:0007669"/>
    <property type="project" value="UniProtKB-KW"/>
</dbReference>
<dbReference type="SUPFAM" id="SSF51735">
    <property type="entry name" value="NAD(P)-binding Rossmann-fold domains"/>
    <property type="match status" value="1"/>
</dbReference>
<keyword evidence="2" id="KW-0521">NADP</keyword>
<proteinExistence type="inferred from homology"/>
<gene>
    <name evidence="5" type="ORF">NKR19_g3538</name>
</gene>
<evidence type="ECO:0000256" key="4">
    <source>
        <dbReference type="RuleBase" id="RU000363"/>
    </source>
</evidence>
<reference evidence="5" key="1">
    <citation type="submission" date="2022-07" db="EMBL/GenBank/DDBJ databases">
        <title>Fungi with potential for degradation of polypropylene.</title>
        <authorList>
            <person name="Gostincar C."/>
        </authorList>
    </citation>
    <scope>NUCLEOTIDE SEQUENCE</scope>
    <source>
        <strain evidence="5">EXF-13287</strain>
    </source>
</reference>
<dbReference type="AlphaFoldDB" id="A0AA38RWU0"/>